<evidence type="ECO:0000256" key="5">
    <source>
        <dbReference type="ARBA" id="ARBA00023163"/>
    </source>
</evidence>
<evidence type="ECO:0000256" key="3">
    <source>
        <dbReference type="ARBA" id="ARBA00023015"/>
    </source>
</evidence>
<sequence>MFIYKEIANQFINDIETGRLSEGSRMPSLRKVSEQHAVSMSTAVSCYQELESRGWIYARPQAGYYVSPQPHSHQTPEWVSFVSKISKFHKSLPILRQNNGPLGVSSTSIDPVALSELERSFRRVNKRLGQRLNQYPNSQGEPLLRNALSTHFATLGLHISPDELVISSGCIPAIKTALESCTSTGDAIAISSPCFNGILELLGQMNRRIVEIPSVNEGVDLDQLELLLQQGIVKAGLFCTSHMNPQGITMSVRQKQKLASLANQYQVPIIEDDVFLELSYSGHTPLPAKYYDKGGYILWCGSISKSLSPSYRLGWCLPGQYTQKYHQHATSCFGVSLPMQLAIADFIETGHYAKQLKRRRAKLLNLRQTYVNFLAKNLPKTIKISHPQGGMVLWLQVPHLNSGKFTALIEEHKVDIRIGQLFSTLDLYNDCFRINIGYELTEQVQAELELLAKIVTQSIEMVD</sequence>
<evidence type="ECO:0000313" key="7">
    <source>
        <dbReference type="EMBL" id="MYM61218.1"/>
    </source>
</evidence>
<evidence type="ECO:0000256" key="2">
    <source>
        <dbReference type="ARBA" id="ARBA00022898"/>
    </source>
</evidence>
<dbReference type="InterPro" id="IPR015421">
    <property type="entry name" value="PyrdxlP-dep_Trfase_major"/>
</dbReference>
<evidence type="ECO:0000313" key="8">
    <source>
        <dbReference type="Proteomes" id="UP000478571"/>
    </source>
</evidence>
<dbReference type="Gene3D" id="1.10.10.10">
    <property type="entry name" value="Winged helix-like DNA-binding domain superfamily/Winged helix DNA-binding domain"/>
    <property type="match status" value="1"/>
</dbReference>
<dbReference type="SUPFAM" id="SSF53383">
    <property type="entry name" value="PLP-dependent transferases"/>
    <property type="match status" value="1"/>
</dbReference>
<dbReference type="Proteomes" id="UP000478571">
    <property type="component" value="Unassembled WGS sequence"/>
</dbReference>
<dbReference type="EMBL" id="WWEU01000010">
    <property type="protein sequence ID" value="MYM61218.1"/>
    <property type="molecule type" value="Genomic_DNA"/>
</dbReference>
<dbReference type="GO" id="GO:0030170">
    <property type="term" value="F:pyridoxal phosphate binding"/>
    <property type="evidence" value="ECO:0007669"/>
    <property type="project" value="InterPro"/>
</dbReference>
<keyword evidence="2" id="KW-0663">Pyridoxal phosphate</keyword>
<gene>
    <name evidence="7" type="ORF">GTG28_18525</name>
</gene>
<evidence type="ECO:0000256" key="1">
    <source>
        <dbReference type="ARBA" id="ARBA00005384"/>
    </source>
</evidence>
<keyword evidence="7" id="KW-0032">Aminotransferase</keyword>
<reference evidence="7 8" key="1">
    <citation type="submission" date="2020-01" db="EMBL/GenBank/DDBJ databases">
        <title>Draft Genome Sequence of Vibrio sp. strain OCN044, Isolated from a Healthy Coral at Palmyra Atoll.</title>
        <authorList>
            <person name="Videau P."/>
            <person name="Loughran R."/>
            <person name="Esquivel A."/>
            <person name="Deadmond M."/>
            <person name="Paddock B.E."/>
            <person name="Saw J.H."/>
            <person name="Ushijima B."/>
        </authorList>
    </citation>
    <scope>NUCLEOTIDE SEQUENCE [LARGE SCALE GENOMIC DNA]</scope>
    <source>
        <strain evidence="7 8">OCN044</strain>
    </source>
</reference>
<keyword evidence="3" id="KW-0805">Transcription regulation</keyword>
<keyword evidence="4" id="KW-0238">DNA-binding</keyword>
<protein>
    <submittedName>
        <fullName evidence="7">Aminotransferase class I/II-fold pyridoxal phosphate-dependent enzyme</fullName>
    </submittedName>
</protein>
<dbReference type="CDD" id="cd00609">
    <property type="entry name" value="AAT_like"/>
    <property type="match status" value="1"/>
</dbReference>
<evidence type="ECO:0000256" key="4">
    <source>
        <dbReference type="ARBA" id="ARBA00023125"/>
    </source>
</evidence>
<keyword evidence="8" id="KW-1185">Reference proteome</keyword>
<keyword evidence="7" id="KW-0808">Transferase</keyword>
<proteinExistence type="inferred from homology"/>
<dbReference type="Pfam" id="PF00392">
    <property type="entry name" value="GntR"/>
    <property type="match status" value="1"/>
</dbReference>
<dbReference type="InterPro" id="IPR051446">
    <property type="entry name" value="HTH_trans_reg/aminotransferase"/>
</dbReference>
<keyword evidence="5" id="KW-0804">Transcription</keyword>
<dbReference type="SMART" id="SM00345">
    <property type="entry name" value="HTH_GNTR"/>
    <property type="match status" value="1"/>
</dbReference>
<dbReference type="CDD" id="cd07377">
    <property type="entry name" value="WHTH_GntR"/>
    <property type="match status" value="1"/>
</dbReference>
<name>A0A6L8LYK9_9VIBR</name>
<evidence type="ECO:0000259" key="6">
    <source>
        <dbReference type="PROSITE" id="PS50949"/>
    </source>
</evidence>
<dbReference type="AlphaFoldDB" id="A0A6L8LYK9"/>
<dbReference type="PANTHER" id="PTHR46577:SF2">
    <property type="entry name" value="TRANSCRIPTIONAL REGULATORY PROTEIN"/>
    <property type="match status" value="1"/>
</dbReference>
<dbReference type="RefSeq" id="WP_160932448.1">
    <property type="nucleotide sequence ID" value="NZ_WWEU01000010.1"/>
</dbReference>
<comment type="similarity">
    <text evidence="1">In the C-terminal section; belongs to the class-I pyridoxal-phosphate-dependent aminotransferase family.</text>
</comment>
<accession>A0A6L8LYK9</accession>
<dbReference type="InterPro" id="IPR036390">
    <property type="entry name" value="WH_DNA-bd_sf"/>
</dbReference>
<comment type="caution">
    <text evidence="7">The sequence shown here is derived from an EMBL/GenBank/DDBJ whole genome shotgun (WGS) entry which is preliminary data.</text>
</comment>
<dbReference type="InterPro" id="IPR000524">
    <property type="entry name" value="Tscrpt_reg_HTH_GntR"/>
</dbReference>
<dbReference type="PANTHER" id="PTHR46577">
    <property type="entry name" value="HTH-TYPE TRANSCRIPTIONAL REGULATORY PROTEIN GABR"/>
    <property type="match status" value="1"/>
</dbReference>
<dbReference type="Gene3D" id="3.40.640.10">
    <property type="entry name" value="Type I PLP-dependent aspartate aminotransferase-like (Major domain)"/>
    <property type="match status" value="1"/>
</dbReference>
<dbReference type="PROSITE" id="PS50949">
    <property type="entry name" value="HTH_GNTR"/>
    <property type="match status" value="1"/>
</dbReference>
<dbReference type="SUPFAM" id="SSF46785">
    <property type="entry name" value="Winged helix' DNA-binding domain"/>
    <property type="match status" value="1"/>
</dbReference>
<dbReference type="GO" id="GO:0003677">
    <property type="term" value="F:DNA binding"/>
    <property type="evidence" value="ECO:0007669"/>
    <property type="project" value="UniProtKB-KW"/>
</dbReference>
<dbReference type="InterPro" id="IPR004839">
    <property type="entry name" value="Aminotransferase_I/II_large"/>
</dbReference>
<feature type="domain" description="HTH gntR-type" evidence="6">
    <location>
        <begin position="1"/>
        <end position="69"/>
    </location>
</feature>
<dbReference type="InterPro" id="IPR015424">
    <property type="entry name" value="PyrdxlP-dep_Trfase"/>
</dbReference>
<dbReference type="Pfam" id="PF00155">
    <property type="entry name" value="Aminotran_1_2"/>
    <property type="match status" value="1"/>
</dbReference>
<dbReference type="InterPro" id="IPR036388">
    <property type="entry name" value="WH-like_DNA-bd_sf"/>
</dbReference>
<dbReference type="GO" id="GO:0003700">
    <property type="term" value="F:DNA-binding transcription factor activity"/>
    <property type="evidence" value="ECO:0007669"/>
    <property type="project" value="InterPro"/>
</dbReference>
<organism evidence="7 8">
    <name type="scientific">Vibrio tetraodonis subsp. pristinus</name>
    <dbReference type="NCBI Taxonomy" id="2695891"/>
    <lineage>
        <taxon>Bacteria</taxon>
        <taxon>Pseudomonadati</taxon>
        <taxon>Pseudomonadota</taxon>
        <taxon>Gammaproteobacteria</taxon>
        <taxon>Vibrionales</taxon>
        <taxon>Vibrionaceae</taxon>
        <taxon>Vibrio</taxon>
    </lineage>
</organism>
<dbReference type="GO" id="GO:0008483">
    <property type="term" value="F:transaminase activity"/>
    <property type="evidence" value="ECO:0007669"/>
    <property type="project" value="UniProtKB-KW"/>
</dbReference>